<proteinExistence type="predicted"/>
<reference evidence="3 4" key="1">
    <citation type="submission" date="2024-08" db="EMBL/GenBank/DDBJ databases">
        <title>Halobellus sp. MBLA0158 whole genome sequence.</title>
        <authorList>
            <person name="Hwang C.Y."/>
            <person name="Cho E.-S."/>
            <person name="Seo M.-J."/>
        </authorList>
    </citation>
    <scope>NUCLEOTIDE SEQUENCE [LARGE SCALE GENOMIC DNA]</scope>
    <source>
        <strain evidence="3 4">MBLA0158</strain>
    </source>
</reference>
<feature type="region of interest" description="Disordered" evidence="1">
    <location>
        <begin position="58"/>
        <end position="93"/>
    </location>
</feature>
<evidence type="ECO:0008006" key="5">
    <source>
        <dbReference type="Google" id="ProtNLM"/>
    </source>
</evidence>
<comment type="caution">
    <text evidence="3">The sequence shown here is derived from an EMBL/GenBank/DDBJ whole genome shotgun (WGS) entry which is preliminary data.</text>
</comment>
<dbReference type="AlphaFoldDB" id="A0ABD5MH97"/>
<protein>
    <recommendedName>
        <fullName evidence="5">AtpZ/AtpI family protein</fullName>
    </recommendedName>
</protein>
<sequence length="93" mass="9884">MREHRFLRENLGYAIIGGPVLSVITSLVGMHLFDTVGGIGCGLVVYSIGWVLSITQSNEDSQESVSDPDSERSRRENELEAEKGAFGGNGGGG</sequence>
<keyword evidence="2" id="KW-0812">Transmembrane</keyword>
<keyword evidence="4" id="KW-1185">Reference proteome</keyword>
<dbReference type="EMBL" id="JBGNYA010000001">
    <property type="protein sequence ID" value="MFA1611570.1"/>
    <property type="molecule type" value="Genomic_DNA"/>
</dbReference>
<gene>
    <name evidence="3" type="ORF">OS889_11215</name>
</gene>
<feature type="compositionally biased region" description="Basic and acidic residues" evidence="1">
    <location>
        <begin position="69"/>
        <end position="83"/>
    </location>
</feature>
<dbReference type="Proteomes" id="UP001570511">
    <property type="component" value="Unassembled WGS sequence"/>
</dbReference>
<organism evidence="3 4">
    <name type="scientific">Halobellus rubicundus</name>
    <dbReference type="NCBI Taxonomy" id="2996466"/>
    <lineage>
        <taxon>Archaea</taxon>
        <taxon>Methanobacteriati</taxon>
        <taxon>Methanobacteriota</taxon>
        <taxon>Stenosarchaea group</taxon>
        <taxon>Halobacteria</taxon>
        <taxon>Halobacteriales</taxon>
        <taxon>Haloferacaceae</taxon>
        <taxon>Halobellus</taxon>
    </lineage>
</organism>
<evidence type="ECO:0000313" key="3">
    <source>
        <dbReference type="EMBL" id="MFA1611570.1"/>
    </source>
</evidence>
<accession>A0ABD5MH97</accession>
<evidence type="ECO:0000256" key="1">
    <source>
        <dbReference type="SAM" id="MobiDB-lite"/>
    </source>
</evidence>
<evidence type="ECO:0000313" key="4">
    <source>
        <dbReference type="Proteomes" id="UP001570511"/>
    </source>
</evidence>
<evidence type="ECO:0000256" key="2">
    <source>
        <dbReference type="SAM" id="Phobius"/>
    </source>
</evidence>
<name>A0ABD5MH97_9EURY</name>
<keyword evidence="2" id="KW-1133">Transmembrane helix</keyword>
<keyword evidence="2" id="KW-0472">Membrane</keyword>
<feature type="transmembrane region" description="Helical" evidence="2">
    <location>
        <begin position="36"/>
        <end position="54"/>
    </location>
</feature>
<feature type="transmembrane region" description="Helical" evidence="2">
    <location>
        <begin position="12"/>
        <end position="30"/>
    </location>
</feature>
<dbReference type="RefSeq" id="WP_372389887.1">
    <property type="nucleotide sequence ID" value="NZ_JBGNYA010000001.1"/>
</dbReference>